<keyword evidence="2" id="KW-1185">Reference proteome</keyword>
<reference evidence="2" key="1">
    <citation type="journal article" date="2016" name="Nat. Biotechnol.">
        <title>Sequencing wild and cultivated cassava and related species reveals extensive interspecific hybridization and genetic diversity.</title>
        <authorList>
            <person name="Bredeson J.V."/>
            <person name="Lyons J.B."/>
            <person name="Prochnik S.E."/>
            <person name="Wu G.A."/>
            <person name="Ha C.M."/>
            <person name="Edsinger-Gonzales E."/>
            <person name="Grimwood J."/>
            <person name="Schmutz J."/>
            <person name="Rabbi I.Y."/>
            <person name="Egesi C."/>
            <person name="Nauluvula P."/>
            <person name="Lebot V."/>
            <person name="Ndunguru J."/>
            <person name="Mkamilo G."/>
            <person name="Bart R.S."/>
            <person name="Setter T.L."/>
            <person name="Gleadow R.M."/>
            <person name="Kulakow P."/>
            <person name="Ferguson M.E."/>
            <person name="Rounsley S."/>
            <person name="Rokhsar D.S."/>
        </authorList>
    </citation>
    <scope>NUCLEOTIDE SEQUENCE [LARGE SCALE GENOMIC DNA]</scope>
    <source>
        <strain evidence="2">cv. AM560-2</strain>
    </source>
</reference>
<organism evidence="1 2">
    <name type="scientific">Manihot esculenta</name>
    <name type="common">Cassava</name>
    <name type="synonym">Jatropha manihot</name>
    <dbReference type="NCBI Taxonomy" id="3983"/>
    <lineage>
        <taxon>Eukaryota</taxon>
        <taxon>Viridiplantae</taxon>
        <taxon>Streptophyta</taxon>
        <taxon>Embryophyta</taxon>
        <taxon>Tracheophyta</taxon>
        <taxon>Spermatophyta</taxon>
        <taxon>Magnoliopsida</taxon>
        <taxon>eudicotyledons</taxon>
        <taxon>Gunneridae</taxon>
        <taxon>Pentapetalae</taxon>
        <taxon>rosids</taxon>
        <taxon>fabids</taxon>
        <taxon>Malpighiales</taxon>
        <taxon>Euphorbiaceae</taxon>
        <taxon>Crotonoideae</taxon>
        <taxon>Manihoteae</taxon>
        <taxon>Manihot</taxon>
    </lineage>
</organism>
<gene>
    <name evidence="1" type="ORF">MANES_01G011700v8</name>
</gene>
<protein>
    <submittedName>
        <fullName evidence="1">Uncharacterized protein</fullName>
    </submittedName>
</protein>
<proteinExistence type="predicted"/>
<accession>A0ACB7IAM4</accession>
<dbReference type="Proteomes" id="UP000091857">
    <property type="component" value="Chromosome 1"/>
</dbReference>
<evidence type="ECO:0000313" key="1">
    <source>
        <dbReference type="EMBL" id="KAG8661530.1"/>
    </source>
</evidence>
<comment type="caution">
    <text evidence="1">The sequence shown here is derived from an EMBL/GenBank/DDBJ whole genome shotgun (WGS) entry which is preliminary data.</text>
</comment>
<name>A0ACB7IAM4_MANES</name>
<sequence>MNSTSDNLIKQYGRANSPKFSGTSGVFESTIIIKDDTEENIKKFLAAMGELGINQFEVSDLEKGSMKPVVDCLLALKAQVANEGDNFSVTSTTTRGGSPCESVSSRGLESPQSGEGRMRALQYLKFQRALSSPGMTEASTALMHHIGHKFHEVFQLKQGRYADLPAAKISEMMRSNSLDNAPTQSLLSVVNGILDESIERKNGEIPHRVACLLRKVVQEIERRISTQAEHLRTQNNLFKAREEKYQSRIRVLETLASGTGEETLIVKGQLQQIKLEKSRMDEKKKGEEEDIIKLIREKEETNLELSTLKQALERARRMLDLEMSEMDERRKTEEEDVAKLRQEKEQTNLELSTLKQELEMVKKTLGHEKPTMDEKRKHMGKDVMKLMKEKERTDNELSKLKQELEMAKTTPEPRKSKMDEKGTQGEYVVRLMKEKEQTNIELSTLKNELEIAKRTLELEKSKMDEKRKVEEENMVKLAKEKEQINNELSALKQELEITKKTCELRCLQMETEANDAKADLEKRLQELVQLLEESRNKVKVLESYSKSQKQSWNKKDLIFQSLAEFQFGALQELRSSSQCIKREISKAQKRHSEDFNCLELKFKSLAVESENYHLVLAENRKLFNELQDLKGNIRVYCRIRPLNPGQAEKQTTIEYVGQNGELVVANPSKPGKDGNRLFRFNKVYGPNSTQADVFSDTQPLIRCVLDGYNVCIFAYGQTGSGKTYTMTGPNGATKEEWGVNYRALNDLFNISQNRSTSFMYEVGVQMFEIYNEQLRDLLVTDGSQKKFGIKSSTQQHGLAVPDASLHPVRSPSDVIELMQIGFNNRAVSATALNERSSRSHSVVSINVRGKDLHTGDTSQGNLHLVDLAGSERVDRSEVTGDRLREAQHINKSLSALGDVIFALAQKSSHVPYRNSKLTQLLQTSLGGQAKTLMFVQLNPDVSSYAETMSTLKFAERVSGVELGAARSSKDGNVRELMDQVASLKDTISKKDGEIEQLQLLKDLKSSYPSAHGEKQGTGPLKHGYSSHDALQKQSSKAIYDYLENSDYHSEVDSQQSLDDFKQQRKFLKHSRYFAGDVSQDAESLRSAEGDHDDRLSDCSESYHSVGAEPEIPVEKATKTVDRKRMLPRPRSLQKLGQLTVSMGRDTSKAPTNVRKTTTTSSSIKPPRRWT</sequence>
<dbReference type="EMBL" id="CM004387">
    <property type="protein sequence ID" value="KAG8661530.1"/>
    <property type="molecule type" value="Genomic_DNA"/>
</dbReference>
<evidence type="ECO:0000313" key="2">
    <source>
        <dbReference type="Proteomes" id="UP000091857"/>
    </source>
</evidence>